<dbReference type="Gene3D" id="1.20.1250.20">
    <property type="entry name" value="MFS general substrate transporter like domains"/>
    <property type="match status" value="1"/>
</dbReference>
<feature type="transmembrane region" description="Helical" evidence="7">
    <location>
        <begin position="341"/>
        <end position="359"/>
    </location>
</feature>
<evidence type="ECO:0000256" key="2">
    <source>
        <dbReference type="ARBA" id="ARBA00022475"/>
    </source>
</evidence>
<feature type="transmembrane region" description="Helical" evidence="7">
    <location>
        <begin position="111"/>
        <end position="133"/>
    </location>
</feature>
<dbReference type="CDD" id="cd17473">
    <property type="entry name" value="MFS_arabinose_efflux_permease_like"/>
    <property type="match status" value="1"/>
</dbReference>
<organism evidence="9 10">
    <name type="scientific">Streptomyces triculaminicus</name>
    <dbReference type="NCBI Taxonomy" id="2816232"/>
    <lineage>
        <taxon>Bacteria</taxon>
        <taxon>Bacillati</taxon>
        <taxon>Actinomycetota</taxon>
        <taxon>Actinomycetes</taxon>
        <taxon>Kitasatosporales</taxon>
        <taxon>Streptomycetaceae</taxon>
        <taxon>Streptomyces</taxon>
    </lineage>
</organism>
<dbReference type="InterPro" id="IPR036259">
    <property type="entry name" value="MFS_trans_sf"/>
</dbReference>
<dbReference type="GO" id="GO:0022857">
    <property type="term" value="F:transmembrane transporter activity"/>
    <property type="evidence" value="ECO:0007669"/>
    <property type="project" value="InterPro"/>
</dbReference>
<dbReference type="InterPro" id="IPR050189">
    <property type="entry name" value="MFS_Efflux_Transporters"/>
</dbReference>
<keyword evidence="10" id="KW-1185">Reference proteome</keyword>
<accession>A0A939FJB9</accession>
<comment type="caution">
    <text evidence="9">The sequence shown here is derived from an EMBL/GenBank/DDBJ whole genome shotgun (WGS) entry which is preliminary data.</text>
</comment>
<feature type="transmembrane region" description="Helical" evidence="7">
    <location>
        <begin position="213"/>
        <end position="234"/>
    </location>
</feature>
<dbReference type="GO" id="GO:0005886">
    <property type="term" value="C:plasma membrane"/>
    <property type="evidence" value="ECO:0007669"/>
    <property type="project" value="UniProtKB-SubCell"/>
</dbReference>
<dbReference type="PANTHER" id="PTHR43124">
    <property type="entry name" value="PURINE EFFLUX PUMP PBUE"/>
    <property type="match status" value="1"/>
</dbReference>
<feature type="transmembrane region" description="Helical" evidence="7">
    <location>
        <begin position="145"/>
        <end position="169"/>
    </location>
</feature>
<reference evidence="9" key="1">
    <citation type="submission" date="2021-03" db="EMBL/GenBank/DDBJ databases">
        <title>Streptomyces strains.</title>
        <authorList>
            <person name="Lund M.B."/>
            <person name="Toerring T."/>
        </authorList>
    </citation>
    <scope>NUCLEOTIDE SEQUENCE</scope>
    <source>
        <strain evidence="9">JCM 4242</strain>
    </source>
</reference>
<evidence type="ECO:0000256" key="6">
    <source>
        <dbReference type="SAM" id="MobiDB-lite"/>
    </source>
</evidence>
<feature type="transmembrane region" description="Helical" evidence="7">
    <location>
        <begin position="55"/>
        <end position="78"/>
    </location>
</feature>
<dbReference type="Proteomes" id="UP000664781">
    <property type="component" value="Unassembled WGS sequence"/>
</dbReference>
<feature type="transmembrane region" description="Helical" evidence="7">
    <location>
        <begin position="281"/>
        <end position="301"/>
    </location>
</feature>
<dbReference type="RefSeq" id="WP_207246631.1">
    <property type="nucleotide sequence ID" value="NZ_JAFMOF010000001.1"/>
</dbReference>
<evidence type="ECO:0000256" key="5">
    <source>
        <dbReference type="ARBA" id="ARBA00023136"/>
    </source>
</evidence>
<evidence type="ECO:0000256" key="3">
    <source>
        <dbReference type="ARBA" id="ARBA00022692"/>
    </source>
</evidence>
<dbReference type="Pfam" id="PF07690">
    <property type="entry name" value="MFS_1"/>
    <property type="match status" value="1"/>
</dbReference>
<evidence type="ECO:0000256" key="1">
    <source>
        <dbReference type="ARBA" id="ARBA00004651"/>
    </source>
</evidence>
<feature type="transmembrane region" description="Helical" evidence="7">
    <location>
        <begin position="175"/>
        <end position="192"/>
    </location>
</feature>
<dbReference type="PANTHER" id="PTHR43124:SF3">
    <property type="entry name" value="CHLORAMPHENICOL EFFLUX PUMP RV0191"/>
    <property type="match status" value="1"/>
</dbReference>
<dbReference type="AlphaFoldDB" id="A0A939FJB9"/>
<keyword evidence="3 7" id="KW-0812">Transmembrane</keyword>
<dbReference type="InterPro" id="IPR020846">
    <property type="entry name" value="MFS_dom"/>
</dbReference>
<keyword evidence="2" id="KW-1003">Cell membrane</keyword>
<keyword evidence="5 7" id="KW-0472">Membrane</keyword>
<protein>
    <submittedName>
        <fullName evidence="9">MFS transporter</fullName>
    </submittedName>
</protein>
<name>A0A939FJB9_9ACTN</name>
<evidence type="ECO:0000313" key="9">
    <source>
        <dbReference type="EMBL" id="MBO0651816.1"/>
    </source>
</evidence>
<dbReference type="SUPFAM" id="SSF103473">
    <property type="entry name" value="MFS general substrate transporter"/>
    <property type="match status" value="1"/>
</dbReference>
<evidence type="ECO:0000313" key="10">
    <source>
        <dbReference type="Proteomes" id="UP000664781"/>
    </source>
</evidence>
<feature type="transmembrane region" description="Helical" evidence="7">
    <location>
        <begin position="307"/>
        <end position="329"/>
    </location>
</feature>
<proteinExistence type="predicted"/>
<feature type="transmembrane region" description="Helical" evidence="7">
    <location>
        <begin position="85"/>
        <end position="105"/>
    </location>
</feature>
<keyword evidence="4 7" id="KW-1133">Transmembrane helix</keyword>
<feature type="domain" description="Major facilitator superfamily (MFS) profile" evidence="8">
    <location>
        <begin position="17"/>
        <end position="393"/>
    </location>
</feature>
<evidence type="ECO:0000259" key="8">
    <source>
        <dbReference type="PROSITE" id="PS50850"/>
    </source>
</evidence>
<dbReference type="PROSITE" id="PS50850">
    <property type="entry name" value="MFS"/>
    <property type="match status" value="1"/>
</dbReference>
<feature type="transmembrane region" description="Helical" evidence="7">
    <location>
        <begin position="246"/>
        <end position="269"/>
    </location>
</feature>
<sequence length="417" mass="41672">MTDRPHPGAPAAPARPVLVTLLLVSMLTVMAGATISPALPAMRRHFADVDDITFLVRLVLTVPALAIAVGAPVAGLLVDRAGRKPVLVGSVVLYGLAGGSGLVLGDVYAILAGRVLLGLAVAGVMTAATALVADLYSGPERSRVLGLQAGAMGMGGVVFLSVGGLLAGLDWRGPFAVYLAALPLAALVALVVKEPARAEPPVRRAGTTGGRALPGAALAIFALAFVGQAVFYTVPTQLPFHLADLAGVGAVGSGLILASMSAVQATVSANYGRIARGRREAALAAVVFAVLGAGAALIGFAPGVPVVLAGLALIGTGVGLLVPHLNTWLVARTPAEVRGRTLSGITAAMFLGQFLSPVAAQPLAGEGLDTVYLAAAAVALAVSVTVALAWRRPAREEAAPEGAGAPRERNATGRTGA</sequence>
<gene>
    <name evidence="9" type="ORF">J1792_03090</name>
</gene>
<comment type="subcellular location">
    <subcellularLocation>
        <location evidence="1">Cell membrane</location>
        <topology evidence="1">Multi-pass membrane protein</topology>
    </subcellularLocation>
</comment>
<dbReference type="EMBL" id="JAFMOF010000001">
    <property type="protein sequence ID" value="MBO0651816.1"/>
    <property type="molecule type" value="Genomic_DNA"/>
</dbReference>
<feature type="region of interest" description="Disordered" evidence="6">
    <location>
        <begin position="397"/>
        <end position="417"/>
    </location>
</feature>
<evidence type="ECO:0000256" key="4">
    <source>
        <dbReference type="ARBA" id="ARBA00022989"/>
    </source>
</evidence>
<dbReference type="PROSITE" id="PS00216">
    <property type="entry name" value="SUGAR_TRANSPORT_1"/>
    <property type="match status" value="1"/>
</dbReference>
<feature type="transmembrane region" description="Helical" evidence="7">
    <location>
        <begin position="371"/>
        <end position="390"/>
    </location>
</feature>
<dbReference type="InterPro" id="IPR011701">
    <property type="entry name" value="MFS"/>
</dbReference>
<dbReference type="InterPro" id="IPR005829">
    <property type="entry name" value="Sugar_transporter_CS"/>
</dbReference>
<evidence type="ECO:0000256" key="7">
    <source>
        <dbReference type="SAM" id="Phobius"/>
    </source>
</evidence>